<keyword evidence="3" id="KW-1185">Reference proteome</keyword>
<evidence type="ECO:0000259" key="1">
    <source>
        <dbReference type="Pfam" id="PF14534"/>
    </source>
</evidence>
<dbReference type="Proteomes" id="UP000182510">
    <property type="component" value="Chromosome"/>
</dbReference>
<sequence>MKLFRLFTIISLLILISCADKEAEKEEKTTAQDVRKPSEVKKDWIDAWNTNNAEKLQQSTSDDAVLLMQGEAMGRDSIRSWYNESAPMMKDLRTEVKMMNYSDNIAYEGGTYVYNIKGDSLKTKYEGVYTIIWERTKDDWQVKLMSITGKTPDSTSMKEE</sequence>
<evidence type="ECO:0000313" key="3">
    <source>
        <dbReference type="Proteomes" id="UP000182510"/>
    </source>
</evidence>
<organism evidence="2 3">
    <name type="scientific">Christiangramia salexigens</name>
    <dbReference type="NCBI Taxonomy" id="1913577"/>
    <lineage>
        <taxon>Bacteria</taxon>
        <taxon>Pseudomonadati</taxon>
        <taxon>Bacteroidota</taxon>
        <taxon>Flavobacteriia</taxon>
        <taxon>Flavobacteriales</taxon>
        <taxon>Flavobacteriaceae</taxon>
        <taxon>Christiangramia</taxon>
    </lineage>
</organism>
<gene>
    <name evidence="2" type="ORF">LPB144_11395</name>
</gene>
<dbReference type="InterPro" id="IPR027843">
    <property type="entry name" value="DUF4440"/>
</dbReference>
<name>A0A1L3J770_9FLAO</name>
<proteinExistence type="predicted"/>
<dbReference type="OrthoDB" id="9814425at2"/>
<dbReference type="SUPFAM" id="SSF54427">
    <property type="entry name" value="NTF2-like"/>
    <property type="match status" value="1"/>
</dbReference>
<dbReference type="RefSeq" id="WP_072553666.1">
    <property type="nucleotide sequence ID" value="NZ_CP018153.1"/>
</dbReference>
<feature type="domain" description="DUF4440" evidence="1">
    <location>
        <begin position="40"/>
        <end position="142"/>
    </location>
</feature>
<dbReference type="Gene3D" id="3.10.450.50">
    <property type="match status" value="1"/>
</dbReference>
<dbReference type="KEGG" id="grl:LPB144_11395"/>
<evidence type="ECO:0000313" key="2">
    <source>
        <dbReference type="EMBL" id="APG60977.1"/>
    </source>
</evidence>
<dbReference type="InterPro" id="IPR032710">
    <property type="entry name" value="NTF2-like_dom_sf"/>
</dbReference>
<dbReference type="PROSITE" id="PS51257">
    <property type="entry name" value="PROKAR_LIPOPROTEIN"/>
    <property type="match status" value="1"/>
</dbReference>
<protein>
    <recommendedName>
        <fullName evidence="1">DUF4440 domain-containing protein</fullName>
    </recommendedName>
</protein>
<dbReference type="Pfam" id="PF14534">
    <property type="entry name" value="DUF4440"/>
    <property type="match status" value="1"/>
</dbReference>
<dbReference type="EMBL" id="CP018153">
    <property type="protein sequence ID" value="APG60977.1"/>
    <property type="molecule type" value="Genomic_DNA"/>
</dbReference>
<reference evidence="2 3" key="1">
    <citation type="submission" date="2016-11" db="EMBL/GenBank/DDBJ databases">
        <title>Gramella sp. LPB0144 isolated from marine environment.</title>
        <authorList>
            <person name="Kim E."/>
            <person name="Yi H."/>
        </authorList>
    </citation>
    <scope>NUCLEOTIDE SEQUENCE [LARGE SCALE GENOMIC DNA]</scope>
    <source>
        <strain evidence="2 3">LPB0144</strain>
    </source>
</reference>
<dbReference type="AlphaFoldDB" id="A0A1L3J770"/>
<accession>A0A1L3J770</accession>